<feature type="domain" description="AMP-dependent synthetase/ligase" evidence="1">
    <location>
        <begin position="10"/>
        <end position="359"/>
    </location>
</feature>
<dbReference type="InterPro" id="IPR020845">
    <property type="entry name" value="AMP-binding_CS"/>
</dbReference>
<accession>A0A3S4RUN1</accession>
<dbReference type="Gene3D" id="3.40.50.12780">
    <property type="entry name" value="N-terminal domain of ligase-like"/>
    <property type="match status" value="1"/>
</dbReference>
<gene>
    <name evidence="3" type="primary">fadD13_2</name>
    <name evidence="3" type="ORF">NCTC10485_03563</name>
</gene>
<dbReference type="EC" id="6.2.1.-" evidence="3"/>
<evidence type="ECO:0000313" key="4">
    <source>
        <dbReference type="Proteomes" id="UP000282551"/>
    </source>
</evidence>
<feature type="domain" description="AMP-binding enzyme C-terminal" evidence="2">
    <location>
        <begin position="409"/>
        <end position="483"/>
    </location>
</feature>
<keyword evidence="3" id="KW-0436">Ligase</keyword>
<dbReference type="InterPro" id="IPR042099">
    <property type="entry name" value="ANL_N_sf"/>
</dbReference>
<dbReference type="Pfam" id="PF13193">
    <property type="entry name" value="AMP-binding_C"/>
    <property type="match status" value="1"/>
</dbReference>
<dbReference type="SUPFAM" id="SSF56801">
    <property type="entry name" value="Acetyl-CoA synthetase-like"/>
    <property type="match status" value="1"/>
</dbReference>
<organism evidence="3 4">
    <name type="scientific">Mycolicibacterium chitae</name>
    <name type="common">Mycobacterium chitae</name>
    <dbReference type="NCBI Taxonomy" id="1792"/>
    <lineage>
        <taxon>Bacteria</taxon>
        <taxon>Bacillati</taxon>
        <taxon>Actinomycetota</taxon>
        <taxon>Actinomycetes</taxon>
        <taxon>Mycobacteriales</taxon>
        <taxon>Mycobacteriaceae</taxon>
        <taxon>Mycolicibacterium</taxon>
    </lineage>
</organism>
<dbReference type="PANTHER" id="PTHR43767:SF1">
    <property type="entry name" value="NONRIBOSOMAL PEPTIDE SYNTHASE PES1 (EUROFUNG)-RELATED"/>
    <property type="match status" value="1"/>
</dbReference>
<dbReference type="EMBL" id="LR134355">
    <property type="protein sequence ID" value="VEG49256.1"/>
    <property type="molecule type" value="Genomic_DNA"/>
</dbReference>
<evidence type="ECO:0000313" key="3">
    <source>
        <dbReference type="EMBL" id="VEG49256.1"/>
    </source>
</evidence>
<dbReference type="Proteomes" id="UP000282551">
    <property type="component" value="Chromosome"/>
</dbReference>
<dbReference type="InterPro" id="IPR050237">
    <property type="entry name" value="ATP-dep_AMP-bd_enzyme"/>
</dbReference>
<dbReference type="Pfam" id="PF00501">
    <property type="entry name" value="AMP-binding"/>
    <property type="match status" value="1"/>
</dbReference>
<evidence type="ECO:0000259" key="2">
    <source>
        <dbReference type="Pfam" id="PF13193"/>
    </source>
</evidence>
<sequence length="504" mass="52833">MVNIVSPIAAWARREPAAPALACDDVSLTRVQLDAAAGAAATALAAQGVTRGDRVACVGGISAGWAVHALGALRLGAVVVPINERLTAREVAQILHTTEPRVVLCDEQRARTCADAVSALEDAPVVTAILGSLPPPSGVVPAGEVDVTRDDCALIVFTSGSTGRPKGVPLTHGAILEAFFEWVLQEPTLMRAHALNVTSLAFLGGLFNGFLAPLILGGRTTMLSTWDPARALAVLREEAITSMASTTIFYEQMAALPAFGSSELPELRIAIAGGNPVSRRVLEDWQSRGVLLRQSYGLTEGCAVVSIPPPLIASEHLDSAGLGGILRQVAVIDSAGRPAAPGEPGEIAIKGAGLAREYYRNPEASAAEFVDGWLRTGDIGTIDESGLLRVVGRLKDIIISGGLNIYAAELERTIACLAGVGEVAVIGVADDRYGETPAALVYGADDLTEVLVIAHCRRELAAYKAPRYVEFVEKPLPRTTLGKIDKGVLKELYRDLPAQRAASA</sequence>
<dbReference type="Gene3D" id="3.30.300.30">
    <property type="match status" value="1"/>
</dbReference>
<dbReference type="AlphaFoldDB" id="A0A3S4RUN1"/>
<name>A0A3S4RUN1_MYCCI</name>
<dbReference type="PROSITE" id="PS00455">
    <property type="entry name" value="AMP_BINDING"/>
    <property type="match status" value="1"/>
</dbReference>
<dbReference type="RefSeq" id="WP_126334953.1">
    <property type="nucleotide sequence ID" value="NZ_AP022604.1"/>
</dbReference>
<keyword evidence="4" id="KW-1185">Reference proteome</keyword>
<reference evidence="3 4" key="1">
    <citation type="submission" date="2018-12" db="EMBL/GenBank/DDBJ databases">
        <authorList>
            <consortium name="Pathogen Informatics"/>
        </authorList>
    </citation>
    <scope>NUCLEOTIDE SEQUENCE [LARGE SCALE GENOMIC DNA]</scope>
    <source>
        <strain evidence="3 4">NCTC10485</strain>
    </source>
</reference>
<dbReference type="InterPro" id="IPR000873">
    <property type="entry name" value="AMP-dep_synth/lig_dom"/>
</dbReference>
<protein>
    <submittedName>
        <fullName evidence="3">Chain-fatty-acid-CoA ligase</fullName>
        <ecNumber evidence="3">6.2.1.-</ecNumber>
    </submittedName>
</protein>
<dbReference type="GO" id="GO:0016878">
    <property type="term" value="F:acid-thiol ligase activity"/>
    <property type="evidence" value="ECO:0007669"/>
    <property type="project" value="UniProtKB-ARBA"/>
</dbReference>
<dbReference type="InterPro" id="IPR045851">
    <property type="entry name" value="AMP-bd_C_sf"/>
</dbReference>
<proteinExistence type="predicted"/>
<evidence type="ECO:0000259" key="1">
    <source>
        <dbReference type="Pfam" id="PF00501"/>
    </source>
</evidence>
<dbReference type="OrthoDB" id="9803968at2"/>
<dbReference type="InterPro" id="IPR025110">
    <property type="entry name" value="AMP-bd_C"/>
</dbReference>
<dbReference type="PANTHER" id="PTHR43767">
    <property type="entry name" value="LONG-CHAIN-FATTY-ACID--COA LIGASE"/>
    <property type="match status" value="1"/>
</dbReference>